<keyword evidence="10" id="KW-0449">Lipoprotein</keyword>
<comment type="function">
    <text evidence="1 10">Assembles around the rod to form the L-ring and probably protects the motor/basal body from shearing forces during rotation.</text>
</comment>
<evidence type="ECO:0000256" key="6">
    <source>
        <dbReference type="ARBA" id="ARBA00023136"/>
    </source>
</evidence>
<evidence type="ECO:0000256" key="2">
    <source>
        <dbReference type="ARBA" id="ARBA00006929"/>
    </source>
</evidence>
<keyword evidence="13" id="KW-0282">Flagellum</keyword>
<reference evidence="13 14" key="1">
    <citation type="submission" date="2019-07" db="EMBL/GenBank/DDBJ databases">
        <title>Rapid identification of Enteric Bacteria from Whole Genome Sequences (WGS) using Average Nucleotide Identity (ANI).</title>
        <authorList>
            <person name="Lane C."/>
        </authorList>
    </citation>
    <scope>NUCLEOTIDE SEQUENCE [LARGE SCALE GENOMIC DNA]</scope>
    <source>
        <strain evidence="13 14">D2411</strain>
    </source>
</reference>
<dbReference type="InterPro" id="IPR000527">
    <property type="entry name" value="Flag_Lring"/>
</dbReference>
<evidence type="ECO:0000256" key="9">
    <source>
        <dbReference type="ARBA" id="ARBA00032876"/>
    </source>
</evidence>
<evidence type="ECO:0000256" key="8">
    <source>
        <dbReference type="ARBA" id="ARBA00023237"/>
    </source>
</evidence>
<feature type="region of interest" description="Disordered" evidence="11">
    <location>
        <begin position="85"/>
        <end position="116"/>
    </location>
</feature>
<dbReference type="NCBIfam" id="NF001303">
    <property type="entry name" value="PRK00249.1-3"/>
    <property type="match status" value="1"/>
</dbReference>
<dbReference type="AlphaFoldDB" id="A0A562XCC9"/>
<dbReference type="GO" id="GO:0009279">
    <property type="term" value="C:cell outer membrane"/>
    <property type="evidence" value="ECO:0007669"/>
    <property type="project" value="UniProtKB-SubCell"/>
</dbReference>
<sequence>MKTKYIFISILSVFAFAGCATGTDPKISMQPPVYVEELPSRENGIGQSNLGSLFGRGDNPLFSDRKAMNVNDIVTVVIEETTSQTSKANKATERDSTISLNGGAFTTPEGSPLSGPLRDVNKIAGIGFSGGGSNQYSGSGSNSRDEAFNTTISARIIKVLNNGNYFIEGSKELLVNNEKQIIQISGVIRPYDISQKNEIESKYIADAKILYKTEGEIARATKKPWGTSLLEAIWPF</sequence>
<keyword evidence="8 10" id="KW-0998">Cell outer membrane</keyword>
<dbReference type="Proteomes" id="UP000321812">
    <property type="component" value="Unassembled WGS sequence"/>
</dbReference>
<evidence type="ECO:0000256" key="11">
    <source>
        <dbReference type="SAM" id="MobiDB-lite"/>
    </source>
</evidence>
<dbReference type="PANTHER" id="PTHR34933">
    <property type="entry name" value="FLAGELLAR L-RING PROTEIN"/>
    <property type="match status" value="1"/>
</dbReference>
<evidence type="ECO:0000256" key="3">
    <source>
        <dbReference type="ARBA" id="ARBA00011439"/>
    </source>
</evidence>
<dbReference type="GO" id="GO:0003774">
    <property type="term" value="F:cytoskeletal motor activity"/>
    <property type="evidence" value="ECO:0007669"/>
    <property type="project" value="InterPro"/>
</dbReference>
<evidence type="ECO:0000313" key="14">
    <source>
        <dbReference type="Proteomes" id="UP000321812"/>
    </source>
</evidence>
<keyword evidence="13" id="KW-0969">Cilium</keyword>
<name>A0A562XCC9_CAMHY</name>
<keyword evidence="7 10" id="KW-0975">Bacterial flagellum</keyword>
<comment type="subunit">
    <text evidence="3 10">The basal body constitutes a major portion of the flagellar organelle and consists of four rings (L,P,S, and M) mounted on a central rod.</text>
</comment>
<feature type="chain" id="PRO_5021709115" description="Flagellar L-ring protein" evidence="12">
    <location>
        <begin position="18"/>
        <end position="236"/>
    </location>
</feature>
<dbReference type="PROSITE" id="PS51257">
    <property type="entry name" value="PROKAR_LIPOPROTEIN"/>
    <property type="match status" value="1"/>
</dbReference>
<evidence type="ECO:0000256" key="5">
    <source>
        <dbReference type="ARBA" id="ARBA00022729"/>
    </source>
</evidence>
<dbReference type="GO" id="GO:0071973">
    <property type="term" value="P:bacterial-type flagellum-dependent cell motility"/>
    <property type="evidence" value="ECO:0007669"/>
    <property type="project" value="InterPro"/>
</dbReference>
<dbReference type="GO" id="GO:0009427">
    <property type="term" value="C:bacterial-type flagellum basal body, distal rod, L ring"/>
    <property type="evidence" value="ECO:0007669"/>
    <property type="project" value="InterPro"/>
</dbReference>
<feature type="signal peptide" evidence="12">
    <location>
        <begin position="1"/>
        <end position="17"/>
    </location>
</feature>
<proteinExistence type="inferred from homology"/>
<dbReference type="Pfam" id="PF02107">
    <property type="entry name" value="FlgH"/>
    <property type="match status" value="1"/>
</dbReference>
<dbReference type="EMBL" id="VOAP01000016">
    <property type="protein sequence ID" value="TWO19788.1"/>
    <property type="molecule type" value="Genomic_DNA"/>
</dbReference>
<organism evidence="13 14">
    <name type="scientific">Campylobacter hyointestinalis</name>
    <dbReference type="NCBI Taxonomy" id="198"/>
    <lineage>
        <taxon>Bacteria</taxon>
        <taxon>Pseudomonadati</taxon>
        <taxon>Campylobacterota</taxon>
        <taxon>Epsilonproteobacteria</taxon>
        <taxon>Campylobacterales</taxon>
        <taxon>Campylobacteraceae</taxon>
        <taxon>Campylobacter</taxon>
    </lineage>
</organism>
<evidence type="ECO:0000256" key="7">
    <source>
        <dbReference type="ARBA" id="ARBA00023143"/>
    </source>
</evidence>
<evidence type="ECO:0000256" key="12">
    <source>
        <dbReference type="SAM" id="SignalP"/>
    </source>
</evidence>
<evidence type="ECO:0000256" key="4">
    <source>
        <dbReference type="ARBA" id="ARBA00016940"/>
    </source>
</evidence>
<dbReference type="HAMAP" id="MF_00415">
    <property type="entry name" value="FlgH"/>
    <property type="match status" value="1"/>
</dbReference>
<dbReference type="PRINTS" id="PR01008">
    <property type="entry name" value="FLGLRINGFLGH"/>
</dbReference>
<keyword evidence="6 10" id="KW-0472">Membrane</keyword>
<comment type="subcellular location">
    <subcellularLocation>
        <location evidence="10">Cell outer membrane</location>
        <topology evidence="10">Lipid-anchor</topology>
    </subcellularLocation>
    <subcellularLocation>
        <location evidence="10">Bacterial flagellum basal body</location>
    </subcellularLocation>
</comment>
<dbReference type="RefSeq" id="WP_111949743.1">
    <property type="nucleotide sequence ID" value="NZ_VOAP01000016.1"/>
</dbReference>
<keyword evidence="13" id="KW-0966">Cell projection</keyword>
<evidence type="ECO:0000256" key="10">
    <source>
        <dbReference type="HAMAP-Rule" id="MF_00415"/>
    </source>
</evidence>
<gene>
    <name evidence="10 13" type="primary">flgH</name>
    <name evidence="13" type="ORF">YZ82_06790</name>
</gene>
<evidence type="ECO:0000256" key="1">
    <source>
        <dbReference type="ARBA" id="ARBA00002591"/>
    </source>
</evidence>
<accession>A0A562XCC9</accession>
<protein>
    <recommendedName>
        <fullName evidence="4 10">Flagellar L-ring protein</fullName>
    </recommendedName>
    <alternativeName>
        <fullName evidence="9 10">Basal body L-ring protein</fullName>
    </alternativeName>
</protein>
<keyword evidence="5 10" id="KW-0732">Signal</keyword>
<comment type="similarity">
    <text evidence="2 10">Belongs to the FlgH family.</text>
</comment>
<comment type="caution">
    <text evidence="13">The sequence shown here is derived from an EMBL/GenBank/DDBJ whole genome shotgun (WGS) entry which is preliminary data.</text>
</comment>
<evidence type="ECO:0000313" key="13">
    <source>
        <dbReference type="EMBL" id="TWO19788.1"/>
    </source>
</evidence>
<dbReference type="PANTHER" id="PTHR34933:SF1">
    <property type="entry name" value="FLAGELLAR L-RING PROTEIN"/>
    <property type="match status" value="1"/>
</dbReference>